<dbReference type="EMBL" id="LK023322">
    <property type="protein sequence ID" value="CDS07011.1"/>
    <property type="molecule type" value="Genomic_DNA"/>
</dbReference>
<evidence type="ECO:0000313" key="3">
    <source>
        <dbReference type="EMBL" id="CDS07011.1"/>
    </source>
</evidence>
<dbReference type="PROSITE" id="PS50888">
    <property type="entry name" value="BHLH"/>
    <property type="match status" value="1"/>
</dbReference>
<dbReference type="Pfam" id="PF00010">
    <property type="entry name" value="HLH"/>
    <property type="match status" value="1"/>
</dbReference>
<evidence type="ECO:0000259" key="2">
    <source>
        <dbReference type="PROSITE" id="PS50888"/>
    </source>
</evidence>
<dbReference type="CDD" id="cd00083">
    <property type="entry name" value="bHLH_SF"/>
    <property type="match status" value="1"/>
</dbReference>
<reference evidence="3" key="1">
    <citation type="journal article" date="2014" name="Genome Announc.">
        <title>De novo whole-genome sequence and genome annotation of Lichtheimia ramosa.</title>
        <authorList>
            <person name="Linde J."/>
            <person name="Schwartze V."/>
            <person name="Binder U."/>
            <person name="Lass-Florl C."/>
            <person name="Voigt K."/>
            <person name="Horn F."/>
        </authorList>
    </citation>
    <scope>NUCLEOTIDE SEQUENCE</scope>
    <source>
        <strain evidence="3">JMRC FSU:6197</strain>
    </source>
</reference>
<proteinExistence type="predicted"/>
<dbReference type="InterPro" id="IPR036638">
    <property type="entry name" value="HLH_DNA-bd_sf"/>
</dbReference>
<protein>
    <recommendedName>
        <fullName evidence="2">BHLH domain-containing protein</fullName>
    </recommendedName>
</protein>
<dbReference type="AlphaFoldDB" id="A0A077WH30"/>
<dbReference type="InterPro" id="IPR011598">
    <property type="entry name" value="bHLH_dom"/>
</dbReference>
<organism evidence="3">
    <name type="scientific">Lichtheimia ramosa</name>
    <dbReference type="NCBI Taxonomy" id="688394"/>
    <lineage>
        <taxon>Eukaryota</taxon>
        <taxon>Fungi</taxon>
        <taxon>Fungi incertae sedis</taxon>
        <taxon>Mucoromycota</taxon>
        <taxon>Mucoromycotina</taxon>
        <taxon>Mucoromycetes</taxon>
        <taxon>Mucorales</taxon>
        <taxon>Lichtheimiaceae</taxon>
        <taxon>Lichtheimia</taxon>
    </lineage>
</organism>
<name>A0A077WH30_9FUNG</name>
<dbReference type="OrthoDB" id="2285863at2759"/>
<feature type="compositionally biased region" description="Basic and acidic residues" evidence="1">
    <location>
        <begin position="24"/>
        <end position="34"/>
    </location>
</feature>
<accession>A0A077WH30</accession>
<feature type="compositionally biased region" description="Polar residues" evidence="1">
    <location>
        <begin position="13"/>
        <end position="23"/>
    </location>
</feature>
<dbReference type="SUPFAM" id="SSF47459">
    <property type="entry name" value="HLH, helix-loop-helix DNA-binding domain"/>
    <property type="match status" value="1"/>
</dbReference>
<gene>
    <name evidence="3" type="ORF">LRAMOSA09534</name>
</gene>
<dbReference type="SMART" id="SM00353">
    <property type="entry name" value="HLH"/>
    <property type="match status" value="1"/>
</dbReference>
<feature type="domain" description="BHLH" evidence="2">
    <location>
        <begin position="48"/>
        <end position="98"/>
    </location>
</feature>
<feature type="region of interest" description="Disordered" evidence="1">
    <location>
        <begin position="1"/>
        <end position="34"/>
    </location>
</feature>
<evidence type="ECO:0000256" key="1">
    <source>
        <dbReference type="SAM" id="MobiDB-lite"/>
    </source>
</evidence>
<sequence length="112" mass="13092">MHDTRSGKKQFKTFASSSVGKFQTTDRERAHESRETYLQDLMIETQRRAAQRRNEMARMRRGNLAKGFAALDAELPEVTPRRNQVRVLNDATEYVRVLKEQVGEDMEEDQDM</sequence>
<dbReference type="GO" id="GO:0046983">
    <property type="term" value="F:protein dimerization activity"/>
    <property type="evidence" value="ECO:0007669"/>
    <property type="project" value="InterPro"/>
</dbReference>
<dbReference type="Gene3D" id="4.10.280.10">
    <property type="entry name" value="Helix-loop-helix DNA-binding domain"/>
    <property type="match status" value="1"/>
</dbReference>